<evidence type="ECO:0000256" key="6">
    <source>
        <dbReference type="ARBA" id="ARBA00022519"/>
    </source>
</evidence>
<feature type="transmembrane region" description="Helical" evidence="11">
    <location>
        <begin position="368"/>
        <end position="385"/>
    </location>
</feature>
<dbReference type="InterPro" id="IPR050375">
    <property type="entry name" value="MFS_TsgA-like"/>
</dbReference>
<dbReference type="Proteomes" id="UP001499951">
    <property type="component" value="Unassembled WGS sequence"/>
</dbReference>
<feature type="transmembrane region" description="Helical" evidence="11">
    <location>
        <begin position="18"/>
        <end position="39"/>
    </location>
</feature>
<dbReference type="PANTHER" id="PTHR43702:SF3">
    <property type="entry name" value="PROTEIN TSGA"/>
    <property type="match status" value="1"/>
</dbReference>
<reference evidence="12 13" key="1">
    <citation type="journal article" date="2019" name="Int. J. Syst. Evol. Microbiol.">
        <title>The Global Catalogue of Microorganisms (GCM) 10K type strain sequencing project: providing services to taxonomists for standard genome sequencing and annotation.</title>
        <authorList>
            <consortium name="The Broad Institute Genomics Platform"/>
            <consortium name="The Broad Institute Genome Sequencing Center for Infectious Disease"/>
            <person name="Wu L."/>
            <person name="Ma J."/>
        </authorList>
    </citation>
    <scope>NUCLEOTIDE SEQUENCE [LARGE SCALE GENOMIC DNA]</scope>
    <source>
        <strain evidence="12 13">JCM 15089</strain>
    </source>
</reference>
<sequence>MESPANQPELNGGSRRMALGLVTTLFFMWGFCTVLNDILVPHLKAVFEMNYVQTMLIQFTFFGSYLVWSWPSALLVQKVGYRHAIAIGLSVMGIGCLIFLPAAQGPSYAMFLVALFVLAAGMTILQVAANPYIAMLGPERTASARLNMAQGFNSVGTLLAPLFGSILILSQTKAGTMAAGTVTSLADRMSDARAVQLPYLGIAAVLLALSALMWLTRLPDVQAHETKSVAAKDSIWRHKPLVMGAIAIFVYVGAEVSIGSFLINYITSPHVSAMTSTEASRYLSFYWGGAMVGRFFIGAVLMRYVQPPKILADNCIAAIVLVIVSITTHGPLAMWSILLVGLCNSVMFPTIFTLAIKGLGPLTGRGSGILVAAIFGGAVIPMLQARIADSVALTVSFAIPILCYAYIWLFARMVTDKADAAKR</sequence>
<dbReference type="InterPro" id="IPR011701">
    <property type="entry name" value="MFS"/>
</dbReference>
<comment type="similarity">
    <text evidence="3">Belongs to the major facilitator superfamily. FHS transporter (TC 2.A.1.7) family.</text>
</comment>
<organism evidence="12 13">
    <name type="scientific">Rhizomicrobium electricum</name>
    <dbReference type="NCBI Taxonomy" id="480070"/>
    <lineage>
        <taxon>Bacteria</taxon>
        <taxon>Pseudomonadati</taxon>
        <taxon>Pseudomonadota</taxon>
        <taxon>Alphaproteobacteria</taxon>
        <taxon>Micropepsales</taxon>
        <taxon>Micropepsaceae</taxon>
        <taxon>Rhizomicrobium</taxon>
    </lineage>
</organism>
<feature type="transmembrane region" description="Helical" evidence="11">
    <location>
        <begin position="241"/>
        <end position="265"/>
    </location>
</feature>
<feature type="transmembrane region" description="Helical" evidence="11">
    <location>
        <begin position="51"/>
        <end position="68"/>
    </location>
</feature>
<evidence type="ECO:0000256" key="10">
    <source>
        <dbReference type="ARBA" id="ARBA00023136"/>
    </source>
</evidence>
<evidence type="ECO:0000256" key="5">
    <source>
        <dbReference type="ARBA" id="ARBA00022475"/>
    </source>
</evidence>
<feature type="transmembrane region" description="Helical" evidence="11">
    <location>
        <begin position="311"/>
        <end position="328"/>
    </location>
</feature>
<keyword evidence="4" id="KW-0813">Transport</keyword>
<comment type="subcellular location">
    <subcellularLocation>
        <location evidence="2">Cell inner membrane</location>
        <topology evidence="2">Multi-pass membrane protein</topology>
    </subcellularLocation>
</comment>
<evidence type="ECO:0000256" key="3">
    <source>
        <dbReference type="ARBA" id="ARBA00009120"/>
    </source>
</evidence>
<evidence type="ECO:0000313" key="13">
    <source>
        <dbReference type="Proteomes" id="UP001499951"/>
    </source>
</evidence>
<comment type="function">
    <text evidence="1">Intake of glucose and galactose.</text>
</comment>
<proteinExistence type="inferred from homology"/>
<evidence type="ECO:0000256" key="9">
    <source>
        <dbReference type="ARBA" id="ARBA00022989"/>
    </source>
</evidence>
<keyword evidence="8 11" id="KW-0812">Transmembrane</keyword>
<name>A0ABN1ELZ8_9PROT</name>
<evidence type="ECO:0000256" key="8">
    <source>
        <dbReference type="ARBA" id="ARBA00022692"/>
    </source>
</evidence>
<keyword evidence="7" id="KW-0762">Sugar transport</keyword>
<dbReference type="EMBL" id="BAAADD010000004">
    <property type="protein sequence ID" value="GAA0569374.1"/>
    <property type="molecule type" value="Genomic_DNA"/>
</dbReference>
<gene>
    <name evidence="12" type="primary">fucP_5</name>
    <name evidence="12" type="ORF">GCM10008942_17570</name>
</gene>
<evidence type="ECO:0000256" key="11">
    <source>
        <dbReference type="SAM" id="Phobius"/>
    </source>
</evidence>
<dbReference type="RefSeq" id="WP_208393637.1">
    <property type="nucleotide sequence ID" value="NZ_BAAADD010000004.1"/>
</dbReference>
<evidence type="ECO:0000256" key="4">
    <source>
        <dbReference type="ARBA" id="ARBA00022448"/>
    </source>
</evidence>
<evidence type="ECO:0000256" key="2">
    <source>
        <dbReference type="ARBA" id="ARBA00004429"/>
    </source>
</evidence>
<feature type="transmembrane region" description="Helical" evidence="11">
    <location>
        <begin position="108"/>
        <end position="129"/>
    </location>
</feature>
<protein>
    <submittedName>
        <fullName evidence="12">L-fucose:H+ symporter permease</fullName>
    </submittedName>
</protein>
<dbReference type="Pfam" id="PF07690">
    <property type="entry name" value="MFS_1"/>
    <property type="match status" value="1"/>
</dbReference>
<feature type="transmembrane region" description="Helical" evidence="11">
    <location>
        <begin position="197"/>
        <end position="215"/>
    </location>
</feature>
<dbReference type="PANTHER" id="PTHR43702">
    <property type="entry name" value="L-FUCOSE-PROTON SYMPORTER"/>
    <property type="match status" value="1"/>
</dbReference>
<feature type="transmembrane region" description="Helical" evidence="11">
    <location>
        <begin position="80"/>
        <end position="102"/>
    </location>
</feature>
<dbReference type="Gene3D" id="1.20.1250.20">
    <property type="entry name" value="MFS general substrate transporter like domains"/>
    <property type="match status" value="2"/>
</dbReference>
<keyword evidence="9 11" id="KW-1133">Transmembrane helix</keyword>
<evidence type="ECO:0000313" key="12">
    <source>
        <dbReference type="EMBL" id="GAA0569374.1"/>
    </source>
</evidence>
<dbReference type="InterPro" id="IPR005964">
    <property type="entry name" value="Glc/Gal_transptr_bac"/>
</dbReference>
<dbReference type="CDD" id="cd17394">
    <property type="entry name" value="MFS_FucP_like"/>
    <property type="match status" value="1"/>
</dbReference>
<dbReference type="SUPFAM" id="SSF103473">
    <property type="entry name" value="MFS general substrate transporter"/>
    <property type="match status" value="1"/>
</dbReference>
<keyword evidence="13" id="KW-1185">Reference proteome</keyword>
<evidence type="ECO:0000256" key="7">
    <source>
        <dbReference type="ARBA" id="ARBA00022597"/>
    </source>
</evidence>
<feature type="transmembrane region" description="Helical" evidence="11">
    <location>
        <begin position="150"/>
        <end position="169"/>
    </location>
</feature>
<accession>A0ABN1ELZ8</accession>
<evidence type="ECO:0000256" key="1">
    <source>
        <dbReference type="ARBA" id="ARBA00003321"/>
    </source>
</evidence>
<dbReference type="InterPro" id="IPR036259">
    <property type="entry name" value="MFS_trans_sf"/>
</dbReference>
<feature type="transmembrane region" description="Helical" evidence="11">
    <location>
        <begin position="391"/>
        <end position="414"/>
    </location>
</feature>
<feature type="transmembrane region" description="Helical" evidence="11">
    <location>
        <begin position="334"/>
        <end position="356"/>
    </location>
</feature>
<dbReference type="NCBIfam" id="TIGR01272">
    <property type="entry name" value="gluP"/>
    <property type="match status" value="1"/>
</dbReference>
<feature type="transmembrane region" description="Helical" evidence="11">
    <location>
        <begin position="285"/>
        <end position="304"/>
    </location>
</feature>
<keyword evidence="10 11" id="KW-0472">Membrane</keyword>
<keyword evidence="6" id="KW-0997">Cell inner membrane</keyword>
<comment type="caution">
    <text evidence="12">The sequence shown here is derived from an EMBL/GenBank/DDBJ whole genome shotgun (WGS) entry which is preliminary data.</text>
</comment>
<keyword evidence="5" id="KW-1003">Cell membrane</keyword>